<dbReference type="InterPro" id="IPR019734">
    <property type="entry name" value="TPR_rpt"/>
</dbReference>
<dbReference type="Gene3D" id="1.25.40.10">
    <property type="entry name" value="Tetratricopeptide repeat domain"/>
    <property type="match status" value="1"/>
</dbReference>
<dbReference type="SUPFAM" id="SSF48452">
    <property type="entry name" value="TPR-like"/>
    <property type="match status" value="1"/>
</dbReference>
<dbReference type="SMART" id="SM00028">
    <property type="entry name" value="TPR"/>
    <property type="match status" value="3"/>
</dbReference>
<evidence type="ECO:0000256" key="3">
    <source>
        <dbReference type="PROSITE-ProRule" id="PRU00339"/>
    </source>
</evidence>
<sequence>MKTMPKTVFLGGILVLLWSWSVWGQAPSNPAPSKTIDPAYLLQKHETESDRIPDWQARWELARILSYVKQYPESLREYERVLSERPDLWEAKVEMAHVLHWAGQSKKALDLLETTTEDQRDEATRLLMAELYVMQKAYPKAISIYRQYIESHPQDVRIRAKLADVYGWSGQYDSAIAQYKTALSQRPDDIQLRRRYAFVLIWSKRYDEAIVELRKTLPPEPASRNKPE</sequence>
<feature type="repeat" description="TPR" evidence="3">
    <location>
        <begin position="156"/>
        <end position="189"/>
    </location>
</feature>
<gene>
    <name evidence="4" type="ORF">ENS29_04085</name>
</gene>
<dbReference type="InterPro" id="IPR011990">
    <property type="entry name" value="TPR-like_helical_dom_sf"/>
</dbReference>
<evidence type="ECO:0000313" key="4">
    <source>
        <dbReference type="EMBL" id="HGU32019.1"/>
    </source>
</evidence>
<dbReference type="InterPro" id="IPR051012">
    <property type="entry name" value="CellSynth/LPSAsmb/PSIAsmb"/>
</dbReference>
<dbReference type="PANTHER" id="PTHR45586:SF1">
    <property type="entry name" value="LIPOPOLYSACCHARIDE ASSEMBLY PROTEIN B"/>
    <property type="match status" value="1"/>
</dbReference>
<name>A0A7C4MS99_9BACT</name>
<dbReference type="PROSITE" id="PS50005">
    <property type="entry name" value="TPR"/>
    <property type="match status" value="1"/>
</dbReference>
<keyword evidence="1" id="KW-0677">Repeat</keyword>
<comment type="caution">
    <text evidence="4">The sequence shown here is derived from an EMBL/GenBank/DDBJ whole genome shotgun (WGS) entry which is preliminary data.</text>
</comment>
<evidence type="ECO:0000256" key="2">
    <source>
        <dbReference type="ARBA" id="ARBA00022803"/>
    </source>
</evidence>
<protein>
    <submittedName>
        <fullName evidence="4">Tetratricopeptide repeat protein</fullName>
    </submittedName>
</protein>
<dbReference type="PANTHER" id="PTHR45586">
    <property type="entry name" value="TPR REPEAT-CONTAINING PROTEIN PA4667"/>
    <property type="match status" value="1"/>
</dbReference>
<reference evidence="4" key="1">
    <citation type="journal article" date="2020" name="mSystems">
        <title>Genome- and Community-Level Interaction Insights into Carbon Utilization and Element Cycling Functions of Hydrothermarchaeota in Hydrothermal Sediment.</title>
        <authorList>
            <person name="Zhou Z."/>
            <person name="Liu Y."/>
            <person name="Xu W."/>
            <person name="Pan J."/>
            <person name="Luo Z.H."/>
            <person name="Li M."/>
        </authorList>
    </citation>
    <scope>NUCLEOTIDE SEQUENCE [LARGE SCALE GENOMIC DNA]</scope>
    <source>
        <strain evidence="4">SpSt-477</strain>
    </source>
</reference>
<proteinExistence type="predicted"/>
<evidence type="ECO:0000256" key="1">
    <source>
        <dbReference type="ARBA" id="ARBA00022737"/>
    </source>
</evidence>
<accession>A0A7C4MS99</accession>
<keyword evidence="2 3" id="KW-0802">TPR repeat</keyword>
<organism evidence="4">
    <name type="scientific">Desulfatirhabdium butyrativorans</name>
    <dbReference type="NCBI Taxonomy" id="340467"/>
    <lineage>
        <taxon>Bacteria</taxon>
        <taxon>Pseudomonadati</taxon>
        <taxon>Thermodesulfobacteriota</taxon>
        <taxon>Desulfobacteria</taxon>
        <taxon>Desulfobacterales</taxon>
        <taxon>Desulfatirhabdiaceae</taxon>
        <taxon>Desulfatirhabdium</taxon>
    </lineage>
</organism>
<dbReference type="Pfam" id="PF14559">
    <property type="entry name" value="TPR_19"/>
    <property type="match status" value="2"/>
</dbReference>
<dbReference type="AlphaFoldDB" id="A0A7C4MS99"/>
<dbReference type="EMBL" id="DSUH01000088">
    <property type="protein sequence ID" value="HGU32019.1"/>
    <property type="molecule type" value="Genomic_DNA"/>
</dbReference>